<comment type="caution">
    <text evidence="2">The sequence shown here is derived from an EMBL/GenBank/DDBJ whole genome shotgun (WGS) entry which is preliminary data.</text>
</comment>
<dbReference type="GO" id="GO:0008270">
    <property type="term" value="F:zinc ion binding"/>
    <property type="evidence" value="ECO:0007669"/>
    <property type="project" value="TreeGrafter"/>
</dbReference>
<dbReference type="GO" id="GO:0005829">
    <property type="term" value="C:cytosol"/>
    <property type="evidence" value="ECO:0007669"/>
    <property type="project" value="TreeGrafter"/>
</dbReference>
<dbReference type="Proteomes" id="UP000824249">
    <property type="component" value="Unassembled WGS sequence"/>
</dbReference>
<gene>
    <name evidence="2" type="ORF">H9737_06405</name>
</gene>
<evidence type="ECO:0000313" key="2">
    <source>
        <dbReference type="EMBL" id="HIX47300.1"/>
    </source>
</evidence>
<reference evidence="2" key="1">
    <citation type="journal article" date="2021" name="PeerJ">
        <title>Extensive microbial diversity within the chicken gut microbiome revealed by metagenomics and culture.</title>
        <authorList>
            <person name="Gilroy R."/>
            <person name="Ravi A."/>
            <person name="Getino M."/>
            <person name="Pursley I."/>
            <person name="Horton D.L."/>
            <person name="Alikhan N.F."/>
            <person name="Baker D."/>
            <person name="Gharbi K."/>
            <person name="Hall N."/>
            <person name="Watson M."/>
            <person name="Adriaenssens E.M."/>
            <person name="Foster-Nyarko E."/>
            <person name="Jarju S."/>
            <person name="Secka A."/>
            <person name="Antonio M."/>
            <person name="Oren A."/>
            <person name="Chaudhuri R.R."/>
            <person name="La Ragione R."/>
            <person name="Hildebrand F."/>
            <person name="Pallen M.J."/>
        </authorList>
    </citation>
    <scope>NUCLEOTIDE SEQUENCE</scope>
    <source>
        <strain evidence="2">26628</strain>
    </source>
</reference>
<dbReference type="PANTHER" id="PTHR11644:SF2">
    <property type="entry name" value="CYTIDINE DEAMINASE"/>
    <property type="match status" value="1"/>
</dbReference>
<sequence length="129" mass="13639">MTDEEMLARAREKLNPVVRGQYCATGFVSALIEGKNGKYYAGVNIDLACGLGFCAERAAAAAMIADGECVARRIACVDKDGAPMTPCGSCREFLMLLSPENAAAAFCLGGGLTKTLAELLPLPWENFGR</sequence>
<evidence type="ECO:0000313" key="3">
    <source>
        <dbReference type="Proteomes" id="UP000824249"/>
    </source>
</evidence>
<comment type="similarity">
    <text evidence="1">Belongs to the cytidine and deoxycytidylate deaminase family.</text>
</comment>
<dbReference type="InterPro" id="IPR016193">
    <property type="entry name" value="Cytidine_deaminase-like"/>
</dbReference>
<evidence type="ECO:0000256" key="1">
    <source>
        <dbReference type="ARBA" id="ARBA00006576"/>
    </source>
</evidence>
<reference evidence="2" key="2">
    <citation type="submission" date="2021-04" db="EMBL/GenBank/DDBJ databases">
        <authorList>
            <person name="Gilroy R."/>
        </authorList>
    </citation>
    <scope>NUCLEOTIDE SEQUENCE</scope>
    <source>
        <strain evidence="2">26628</strain>
    </source>
</reference>
<dbReference type="EMBL" id="DXFD01000093">
    <property type="protein sequence ID" value="HIX47300.1"/>
    <property type="molecule type" value="Genomic_DNA"/>
</dbReference>
<dbReference type="SUPFAM" id="SSF53927">
    <property type="entry name" value="Cytidine deaminase-like"/>
    <property type="match status" value="1"/>
</dbReference>
<dbReference type="PANTHER" id="PTHR11644">
    <property type="entry name" value="CYTIDINE DEAMINASE"/>
    <property type="match status" value="1"/>
</dbReference>
<evidence type="ECO:0008006" key="4">
    <source>
        <dbReference type="Google" id="ProtNLM"/>
    </source>
</evidence>
<name>A0A9D1VUL5_9FIRM</name>
<dbReference type="AlphaFoldDB" id="A0A9D1VUL5"/>
<accession>A0A9D1VUL5</accession>
<proteinExistence type="inferred from homology"/>
<dbReference type="GO" id="GO:0004126">
    <property type="term" value="F:cytidine deaminase activity"/>
    <property type="evidence" value="ECO:0007669"/>
    <property type="project" value="TreeGrafter"/>
</dbReference>
<dbReference type="InterPro" id="IPR050202">
    <property type="entry name" value="Cyt/Deoxycyt_deaminase"/>
</dbReference>
<protein>
    <recommendedName>
        <fullName evidence="4">Cytidine deaminase</fullName>
    </recommendedName>
</protein>
<dbReference type="CDD" id="cd01283">
    <property type="entry name" value="cytidine_deaminase"/>
    <property type="match status" value="1"/>
</dbReference>
<organism evidence="2 3">
    <name type="scientific">Candidatus Borkfalkia faecigallinarum</name>
    <dbReference type="NCBI Taxonomy" id="2838509"/>
    <lineage>
        <taxon>Bacteria</taxon>
        <taxon>Bacillati</taxon>
        <taxon>Bacillota</taxon>
        <taxon>Clostridia</taxon>
        <taxon>Christensenellales</taxon>
        <taxon>Christensenellaceae</taxon>
        <taxon>Candidatus Borkfalkia</taxon>
    </lineage>
</organism>
<dbReference type="Gene3D" id="3.40.140.10">
    <property type="entry name" value="Cytidine Deaminase, domain 2"/>
    <property type="match status" value="1"/>
</dbReference>